<dbReference type="InterPro" id="IPR027913">
    <property type="entry name" value="DUF4473"/>
</dbReference>
<dbReference type="EMBL" id="BX284604">
    <property type="protein sequence ID" value="CCD83533.1"/>
    <property type="molecule type" value="Genomic_DNA"/>
</dbReference>
<dbReference type="AGR" id="WB:WBGene00044491"/>
<proteinExistence type="evidence at protein level"/>
<dbReference type="CTD" id="3896805"/>
<dbReference type="WormBase" id="Y54G2A.48">
    <property type="protein sequence ID" value="CE38900"/>
    <property type="gene ID" value="WBGene00044491"/>
</dbReference>
<name>Q4R164_CAEEL</name>
<dbReference type="Proteomes" id="UP000001940">
    <property type="component" value="Chromosome IV"/>
</dbReference>
<evidence type="ECO:0007829" key="4">
    <source>
        <dbReference type="PeptideAtlas" id="Q4R164"/>
    </source>
</evidence>
<keyword evidence="2" id="KW-1185">Reference proteome</keyword>
<dbReference type="PeptideAtlas" id="Q4R164"/>
<organism evidence="1 2">
    <name type="scientific">Caenorhabditis elegans</name>
    <dbReference type="NCBI Taxonomy" id="6239"/>
    <lineage>
        <taxon>Eukaryota</taxon>
        <taxon>Metazoa</taxon>
        <taxon>Ecdysozoa</taxon>
        <taxon>Nematoda</taxon>
        <taxon>Chromadorea</taxon>
        <taxon>Rhabditida</taxon>
        <taxon>Rhabditina</taxon>
        <taxon>Rhabditomorpha</taxon>
        <taxon>Rhabditoidea</taxon>
        <taxon>Rhabditidae</taxon>
        <taxon>Peloderinae</taxon>
        <taxon>Caenorhabditis</taxon>
    </lineage>
</organism>
<dbReference type="Pfam" id="PF14747">
    <property type="entry name" value="DUF4473"/>
    <property type="match status" value="1"/>
</dbReference>
<protein>
    <submittedName>
        <fullName evidence="1">Ras-GAP domain-containing protein</fullName>
    </submittedName>
</protein>
<dbReference type="UCSC" id="Y54G2A.48">
    <property type="organism name" value="c. elegans"/>
</dbReference>
<evidence type="ECO:0000313" key="1">
    <source>
        <dbReference type="EMBL" id="CCD83533.1"/>
    </source>
</evidence>
<reference evidence="1 2" key="1">
    <citation type="journal article" date="1998" name="Science">
        <title>Genome sequence of the nematode C. elegans: a platform for investigating biology.</title>
        <authorList>
            <consortium name="The C. elegans sequencing consortium"/>
            <person name="Sulson J.E."/>
            <person name="Waterston R."/>
        </authorList>
    </citation>
    <scope>NUCLEOTIDE SEQUENCE [LARGE SCALE GENOMIC DNA]</scope>
    <source>
        <strain evidence="1 2">Bristol N2</strain>
    </source>
</reference>
<dbReference type="Bgee" id="WBGene00044491">
    <property type="expression patterns" value="Expressed in adult organism and 1 other cell type or tissue"/>
</dbReference>
<evidence type="ECO:0000313" key="3">
    <source>
        <dbReference type="WormBase" id="Y54G2A.48"/>
    </source>
</evidence>
<keyword evidence="4" id="KW-1267">Proteomics identification</keyword>
<dbReference type="HOGENOM" id="CLU_161560_3_0_1"/>
<gene>
    <name evidence="1" type="ORF">CELE_Y54G2A.48</name>
    <name evidence="1 3" type="ORF">Y54G2A.48</name>
</gene>
<dbReference type="PhylomeDB" id="Q4R164"/>
<dbReference type="PANTHER" id="PTHR33272">
    <property type="entry name" value="PROTEIN CBG22877-RELATED"/>
    <property type="match status" value="1"/>
</dbReference>
<dbReference type="PaxDb" id="6239-Y54G2A.48"/>
<dbReference type="RefSeq" id="NP_001033448.1">
    <property type="nucleotide sequence ID" value="NM_001038359.1"/>
</dbReference>
<accession>Q4R164</accession>
<dbReference type="InParanoid" id="Q4R164"/>
<evidence type="ECO:0000313" key="2">
    <source>
        <dbReference type="Proteomes" id="UP000001940"/>
    </source>
</evidence>
<dbReference type="KEGG" id="cel:CELE_Y54G2A.48"/>
<sequence length="91" mass="10087">MAEAVVQKLKSEVEGSGMSPAVINGIFAIAMKYKPEEGTKPTTSEAMMKLFGLLGELEAFINTQSSSNQKVYYALLEKKRDEMIASIQKYF</sequence>
<dbReference type="GeneID" id="3896805"/>
<dbReference type="AlphaFoldDB" id="Q4R164"/>
<dbReference type="PANTHER" id="PTHR33272:SF4">
    <property type="entry name" value="30S RIBOSOMAL PROTEIN S15-RELATED"/>
    <property type="match status" value="1"/>
</dbReference>